<name>A0A9P6NKS2_9BASI</name>
<sequence length="89" mass="9828">MEDGLPQGSPLLVLLYVIYNSSLLINNLLTPDSEKISLGFIDDVTHLVAGDTETSRSRATIWRIHPPAPKRSLMARAVVRPKTPIQKPP</sequence>
<comment type="caution">
    <text evidence="1">The sequence shown here is derived from an EMBL/GenBank/DDBJ whole genome shotgun (WGS) entry which is preliminary data.</text>
</comment>
<evidence type="ECO:0000313" key="2">
    <source>
        <dbReference type="Proteomes" id="UP000886653"/>
    </source>
</evidence>
<proteinExistence type="predicted"/>
<organism evidence="1 2">
    <name type="scientific">Cronartium quercuum f. sp. fusiforme G11</name>
    <dbReference type="NCBI Taxonomy" id="708437"/>
    <lineage>
        <taxon>Eukaryota</taxon>
        <taxon>Fungi</taxon>
        <taxon>Dikarya</taxon>
        <taxon>Basidiomycota</taxon>
        <taxon>Pucciniomycotina</taxon>
        <taxon>Pucciniomycetes</taxon>
        <taxon>Pucciniales</taxon>
        <taxon>Coleosporiaceae</taxon>
        <taxon>Cronartium</taxon>
    </lineage>
</organism>
<protein>
    <recommendedName>
        <fullName evidence="3">Reverse transcriptase domain-containing protein</fullName>
    </recommendedName>
</protein>
<accession>A0A9P6NKS2</accession>
<dbReference type="EMBL" id="MU167269">
    <property type="protein sequence ID" value="KAG0145848.1"/>
    <property type="molecule type" value="Genomic_DNA"/>
</dbReference>
<evidence type="ECO:0008006" key="3">
    <source>
        <dbReference type="Google" id="ProtNLM"/>
    </source>
</evidence>
<keyword evidence="2" id="KW-1185">Reference proteome</keyword>
<dbReference type="OrthoDB" id="3044497at2759"/>
<dbReference type="AlphaFoldDB" id="A0A9P6NKS2"/>
<dbReference type="Proteomes" id="UP000886653">
    <property type="component" value="Unassembled WGS sequence"/>
</dbReference>
<gene>
    <name evidence="1" type="ORF">CROQUDRAFT_93313</name>
</gene>
<reference evidence="1" key="1">
    <citation type="submission" date="2013-11" db="EMBL/GenBank/DDBJ databases">
        <title>Genome sequence of the fusiform rust pathogen reveals effectors for host alternation and coevolution with pine.</title>
        <authorList>
            <consortium name="DOE Joint Genome Institute"/>
            <person name="Smith K."/>
            <person name="Pendleton A."/>
            <person name="Kubisiak T."/>
            <person name="Anderson C."/>
            <person name="Salamov A."/>
            <person name="Aerts A."/>
            <person name="Riley R."/>
            <person name="Clum A."/>
            <person name="Lindquist E."/>
            <person name="Ence D."/>
            <person name="Campbell M."/>
            <person name="Kronenberg Z."/>
            <person name="Feau N."/>
            <person name="Dhillon B."/>
            <person name="Hamelin R."/>
            <person name="Burleigh J."/>
            <person name="Smith J."/>
            <person name="Yandell M."/>
            <person name="Nelson C."/>
            <person name="Grigoriev I."/>
            <person name="Davis J."/>
        </authorList>
    </citation>
    <scope>NUCLEOTIDE SEQUENCE</scope>
    <source>
        <strain evidence="1">G11</strain>
    </source>
</reference>
<evidence type="ECO:0000313" key="1">
    <source>
        <dbReference type="EMBL" id="KAG0145848.1"/>
    </source>
</evidence>